<dbReference type="InterPro" id="IPR002575">
    <property type="entry name" value="Aminoglycoside_PTrfase"/>
</dbReference>
<sequence>MKPYTLLTHKGRYRRLRAMAQQALTRYGFEQAKLTLLNNVSTPIVRVDVPAGRFVLRIHDPAQLSRDELRSELHWLLALHRDLGIVVPLPLTNRDGELLTEVTSDAVPGPRVIVLFHWVEGTIREASLGAKEFRAVGKFMAGLHEHSRRFQPPPGFTRPRLNWGWLFGPQAPLGTSRAEEVFSRKERALFQCASEHIRLRMEALGEGPEVFGMIHSDLHQYNYLFYRDEVRAIDFQDCGWGYYLFDMAPTFSEALERENVTEAEWAVQRAAFLEGYQSIRALPHDYEEQLQLFELVRQIDLVNWVLSWPTLDLRDWGPEFLRHVVEALERRFPVRA</sequence>
<dbReference type="Gene3D" id="3.90.1200.10">
    <property type="match status" value="1"/>
</dbReference>
<dbReference type="Pfam" id="PF01636">
    <property type="entry name" value="APH"/>
    <property type="match status" value="1"/>
</dbReference>
<dbReference type="PANTHER" id="PTHR21064:SF6">
    <property type="entry name" value="AMINOGLYCOSIDE PHOSPHOTRANSFERASE DOMAIN-CONTAINING PROTEIN"/>
    <property type="match status" value="1"/>
</dbReference>
<evidence type="ECO:0000313" key="4">
    <source>
        <dbReference type="Proteomes" id="UP000248806"/>
    </source>
</evidence>
<dbReference type="InterPro" id="IPR050249">
    <property type="entry name" value="Pseudomonas-type_ThrB"/>
</dbReference>
<keyword evidence="3" id="KW-0418">Kinase</keyword>
<dbReference type="AlphaFoldDB" id="A0A326U2X1"/>
<evidence type="ECO:0000313" key="3">
    <source>
        <dbReference type="EMBL" id="PZW26103.1"/>
    </source>
</evidence>
<comment type="similarity">
    <text evidence="1">Belongs to the pseudomonas-type ThrB family.</text>
</comment>
<dbReference type="GO" id="GO:0019202">
    <property type="term" value="F:amino acid kinase activity"/>
    <property type="evidence" value="ECO:0007669"/>
    <property type="project" value="TreeGrafter"/>
</dbReference>
<name>A0A326U2X1_THEHA</name>
<dbReference type="Proteomes" id="UP000248806">
    <property type="component" value="Unassembled WGS sequence"/>
</dbReference>
<keyword evidence="4" id="KW-1185">Reference proteome</keyword>
<organism evidence="3 4">
    <name type="scientific">Thermosporothrix hazakensis</name>
    <dbReference type="NCBI Taxonomy" id="644383"/>
    <lineage>
        <taxon>Bacteria</taxon>
        <taxon>Bacillati</taxon>
        <taxon>Chloroflexota</taxon>
        <taxon>Ktedonobacteria</taxon>
        <taxon>Ktedonobacterales</taxon>
        <taxon>Thermosporotrichaceae</taxon>
        <taxon>Thermosporothrix</taxon>
    </lineage>
</organism>
<gene>
    <name evidence="3" type="ORF">EI42_04062</name>
</gene>
<dbReference type="RefSeq" id="WP_111324402.1">
    <property type="nucleotide sequence ID" value="NZ_BIFX01000003.1"/>
</dbReference>
<comment type="caution">
    <text evidence="3">The sequence shown here is derived from an EMBL/GenBank/DDBJ whole genome shotgun (WGS) entry which is preliminary data.</text>
</comment>
<keyword evidence="3" id="KW-0808">Transferase</keyword>
<dbReference type="Gene3D" id="3.30.200.20">
    <property type="entry name" value="Phosphorylase Kinase, domain 1"/>
    <property type="match status" value="1"/>
</dbReference>
<evidence type="ECO:0000259" key="2">
    <source>
        <dbReference type="Pfam" id="PF01636"/>
    </source>
</evidence>
<dbReference type="OrthoDB" id="4030632at2"/>
<accession>A0A326U2X1</accession>
<reference evidence="3 4" key="1">
    <citation type="submission" date="2018-06" db="EMBL/GenBank/DDBJ databases">
        <title>Genomic Encyclopedia of Archaeal and Bacterial Type Strains, Phase II (KMG-II): from individual species to whole genera.</title>
        <authorList>
            <person name="Goeker M."/>
        </authorList>
    </citation>
    <scope>NUCLEOTIDE SEQUENCE [LARGE SCALE GENOMIC DNA]</scope>
    <source>
        <strain evidence="3 4">ATCC BAA-1881</strain>
    </source>
</reference>
<dbReference type="SUPFAM" id="SSF56112">
    <property type="entry name" value="Protein kinase-like (PK-like)"/>
    <property type="match status" value="1"/>
</dbReference>
<feature type="domain" description="Aminoglycoside phosphotransferase" evidence="2">
    <location>
        <begin position="40"/>
        <end position="281"/>
    </location>
</feature>
<dbReference type="EMBL" id="QKUF01000016">
    <property type="protein sequence ID" value="PZW26103.1"/>
    <property type="molecule type" value="Genomic_DNA"/>
</dbReference>
<protein>
    <submittedName>
        <fullName evidence="3">Ser/Thr protein kinase RdoA (MazF antagonist)</fullName>
    </submittedName>
</protein>
<proteinExistence type="inferred from homology"/>
<dbReference type="InterPro" id="IPR011009">
    <property type="entry name" value="Kinase-like_dom_sf"/>
</dbReference>
<evidence type="ECO:0000256" key="1">
    <source>
        <dbReference type="ARBA" id="ARBA00038240"/>
    </source>
</evidence>
<dbReference type="PANTHER" id="PTHR21064">
    <property type="entry name" value="AMINOGLYCOSIDE PHOSPHOTRANSFERASE DOMAIN-CONTAINING PROTEIN-RELATED"/>
    <property type="match status" value="1"/>
</dbReference>